<evidence type="ECO:0000256" key="1">
    <source>
        <dbReference type="SAM" id="Phobius"/>
    </source>
</evidence>
<keyword evidence="1" id="KW-0472">Membrane</keyword>
<protein>
    <submittedName>
        <fullName evidence="2">Uncharacterized protein</fullName>
    </submittedName>
</protein>
<dbReference type="Proteomes" id="UP000184188">
    <property type="component" value="Unassembled WGS sequence"/>
</dbReference>
<gene>
    <name evidence="2" type="ORF">ASPZODRAFT_134923</name>
</gene>
<keyword evidence="1" id="KW-1133">Transmembrane helix</keyword>
<dbReference type="RefSeq" id="XP_022579298.1">
    <property type="nucleotide sequence ID" value="XM_022723659.1"/>
</dbReference>
<feature type="transmembrane region" description="Helical" evidence="1">
    <location>
        <begin position="17"/>
        <end position="36"/>
    </location>
</feature>
<keyword evidence="3" id="KW-1185">Reference proteome</keyword>
<evidence type="ECO:0000313" key="2">
    <source>
        <dbReference type="EMBL" id="OJJ44788.1"/>
    </source>
</evidence>
<dbReference type="VEuPathDB" id="FungiDB:ASPZODRAFT_134923"/>
<reference evidence="3" key="1">
    <citation type="journal article" date="2017" name="Genome Biol.">
        <title>Comparative genomics reveals high biological diversity and specific adaptations in the industrially and medically important fungal genus Aspergillus.</title>
        <authorList>
            <person name="de Vries R.P."/>
            <person name="Riley R."/>
            <person name="Wiebenga A."/>
            <person name="Aguilar-Osorio G."/>
            <person name="Amillis S."/>
            <person name="Uchima C.A."/>
            <person name="Anderluh G."/>
            <person name="Asadollahi M."/>
            <person name="Askin M."/>
            <person name="Barry K."/>
            <person name="Battaglia E."/>
            <person name="Bayram O."/>
            <person name="Benocci T."/>
            <person name="Braus-Stromeyer S.A."/>
            <person name="Caldana C."/>
            <person name="Canovas D."/>
            <person name="Cerqueira G.C."/>
            <person name="Chen F."/>
            <person name="Chen W."/>
            <person name="Choi C."/>
            <person name="Clum A."/>
            <person name="Dos Santos R.A."/>
            <person name="Damasio A.R."/>
            <person name="Diallinas G."/>
            <person name="Emri T."/>
            <person name="Fekete E."/>
            <person name="Flipphi M."/>
            <person name="Freyberg S."/>
            <person name="Gallo A."/>
            <person name="Gournas C."/>
            <person name="Habgood R."/>
            <person name="Hainaut M."/>
            <person name="Harispe M.L."/>
            <person name="Henrissat B."/>
            <person name="Hilden K.S."/>
            <person name="Hope R."/>
            <person name="Hossain A."/>
            <person name="Karabika E."/>
            <person name="Karaffa L."/>
            <person name="Karanyi Z."/>
            <person name="Krasevec N."/>
            <person name="Kuo A."/>
            <person name="Kusch H."/>
            <person name="LaButti K."/>
            <person name="Lagendijk E.L."/>
            <person name="Lapidus A."/>
            <person name="Levasseur A."/>
            <person name="Lindquist E."/>
            <person name="Lipzen A."/>
            <person name="Logrieco A.F."/>
            <person name="MacCabe A."/>
            <person name="Maekelae M.R."/>
            <person name="Malavazi I."/>
            <person name="Melin P."/>
            <person name="Meyer V."/>
            <person name="Mielnichuk N."/>
            <person name="Miskei M."/>
            <person name="Molnar A.P."/>
            <person name="Mule G."/>
            <person name="Ngan C.Y."/>
            <person name="Orejas M."/>
            <person name="Orosz E."/>
            <person name="Ouedraogo J.P."/>
            <person name="Overkamp K.M."/>
            <person name="Park H.-S."/>
            <person name="Perrone G."/>
            <person name="Piumi F."/>
            <person name="Punt P.J."/>
            <person name="Ram A.F."/>
            <person name="Ramon A."/>
            <person name="Rauscher S."/>
            <person name="Record E."/>
            <person name="Riano-Pachon D.M."/>
            <person name="Robert V."/>
            <person name="Roehrig J."/>
            <person name="Ruller R."/>
            <person name="Salamov A."/>
            <person name="Salih N.S."/>
            <person name="Samson R.A."/>
            <person name="Sandor E."/>
            <person name="Sanguinetti M."/>
            <person name="Schuetze T."/>
            <person name="Sepcic K."/>
            <person name="Shelest E."/>
            <person name="Sherlock G."/>
            <person name="Sophianopoulou V."/>
            <person name="Squina F.M."/>
            <person name="Sun H."/>
            <person name="Susca A."/>
            <person name="Todd R.B."/>
            <person name="Tsang A."/>
            <person name="Unkles S.E."/>
            <person name="van de Wiele N."/>
            <person name="van Rossen-Uffink D."/>
            <person name="Oliveira J.V."/>
            <person name="Vesth T.C."/>
            <person name="Visser J."/>
            <person name="Yu J.-H."/>
            <person name="Zhou M."/>
            <person name="Andersen M.R."/>
            <person name="Archer D.B."/>
            <person name="Baker S.E."/>
            <person name="Benoit I."/>
            <person name="Brakhage A.A."/>
            <person name="Braus G.H."/>
            <person name="Fischer R."/>
            <person name="Frisvad J.C."/>
            <person name="Goldman G.H."/>
            <person name="Houbraken J."/>
            <person name="Oakley B."/>
            <person name="Pocsi I."/>
            <person name="Scazzocchio C."/>
            <person name="Seiboth B."/>
            <person name="vanKuyk P.A."/>
            <person name="Wortman J."/>
            <person name="Dyer P.S."/>
            <person name="Grigoriev I.V."/>
        </authorList>
    </citation>
    <scope>NUCLEOTIDE SEQUENCE [LARGE SCALE GENOMIC DNA]</scope>
    <source>
        <strain evidence="3">CBS 506.65</strain>
    </source>
</reference>
<dbReference type="EMBL" id="KV878347">
    <property type="protein sequence ID" value="OJJ44788.1"/>
    <property type="molecule type" value="Genomic_DNA"/>
</dbReference>
<feature type="transmembrane region" description="Helical" evidence="1">
    <location>
        <begin position="57"/>
        <end position="79"/>
    </location>
</feature>
<accession>A0A1L9SCE3</accession>
<organism evidence="2 3">
    <name type="scientific">Penicilliopsis zonata CBS 506.65</name>
    <dbReference type="NCBI Taxonomy" id="1073090"/>
    <lineage>
        <taxon>Eukaryota</taxon>
        <taxon>Fungi</taxon>
        <taxon>Dikarya</taxon>
        <taxon>Ascomycota</taxon>
        <taxon>Pezizomycotina</taxon>
        <taxon>Eurotiomycetes</taxon>
        <taxon>Eurotiomycetidae</taxon>
        <taxon>Eurotiales</taxon>
        <taxon>Aspergillaceae</taxon>
        <taxon>Penicilliopsis</taxon>
    </lineage>
</organism>
<proteinExistence type="predicted"/>
<dbReference type="GeneID" id="34610124"/>
<keyword evidence="1" id="KW-0812">Transmembrane</keyword>
<name>A0A1L9SCE3_9EURO</name>
<sequence>MVLQLLYNYSTTTLLPLYYYSTTTTLLPLLYHSTTLRDCTRSWRLYIFKPLSFANGVWLNSLAPALSPSLVFLSFNSIYLNTSTPYSLSNSP</sequence>
<dbReference type="AlphaFoldDB" id="A0A1L9SCE3"/>
<evidence type="ECO:0000313" key="3">
    <source>
        <dbReference type="Proteomes" id="UP000184188"/>
    </source>
</evidence>